<sequence length="417" mass="44282">MVWPSPIPDHVSIVRVALVGWVLGLLPPEGQADAQCPHGGGLPTVVGEQREACHRTDADAIAQYERQIRSHLRAPVGIATVRIHRRTDEQSCRRAGVELAGNTDQRTAHPQLLRRRAAAIGQERAGVIRGQRGSRTCAAGGDQRPLCAPMHTDGEQGLEQRDRALFVHHTRYAMRTHGEVEAGCVRHLRAKCAQRCGAGGKQQRCGDEQGTRHGRHCHAGIGSSSQILPCVATGNALDWHESHTVVRSRRSIPNRRPHPPGDPPVRRLPILAVATAVSFVSACSGADKAPVADSVAAVPVAAPAVVAIGIASPAEGDSVMQPFTIRLEAMGVEVVPATGTAEPGKGHHHLIIDGDVPSDSLPLPAAPIVIHMGDASTERNIEGLKPGPHRIIAVFADGAHVPMASVKRDTLNITVIK</sequence>
<evidence type="ECO:0000313" key="2">
    <source>
        <dbReference type="EMBL" id="HCT56783.1"/>
    </source>
</evidence>
<protein>
    <submittedName>
        <fullName evidence="2">DUF4399 domain-containing protein</fullName>
    </submittedName>
</protein>
<dbReference type="Pfam" id="PF14347">
    <property type="entry name" value="DUF4399"/>
    <property type="match status" value="1"/>
</dbReference>
<dbReference type="InterPro" id="IPR025512">
    <property type="entry name" value="DUF4399"/>
</dbReference>
<dbReference type="AlphaFoldDB" id="A0A3D4V6K7"/>
<reference evidence="2 3" key="1">
    <citation type="journal article" date="2018" name="Nat. Biotechnol.">
        <title>A standardized bacterial taxonomy based on genome phylogeny substantially revises the tree of life.</title>
        <authorList>
            <person name="Parks D.H."/>
            <person name="Chuvochina M."/>
            <person name="Waite D.W."/>
            <person name="Rinke C."/>
            <person name="Skarshewski A."/>
            <person name="Chaumeil P.A."/>
            <person name="Hugenholtz P."/>
        </authorList>
    </citation>
    <scope>NUCLEOTIDE SEQUENCE [LARGE SCALE GENOMIC DNA]</scope>
    <source>
        <strain evidence="2">UBA8844</strain>
    </source>
</reference>
<accession>A0A3D4V6K7</accession>
<comment type="caution">
    <text evidence="2">The sequence shown here is derived from an EMBL/GenBank/DDBJ whole genome shotgun (WGS) entry which is preliminary data.</text>
</comment>
<proteinExistence type="predicted"/>
<gene>
    <name evidence="2" type="ORF">DGD08_06175</name>
</gene>
<evidence type="ECO:0000259" key="1">
    <source>
        <dbReference type="Pfam" id="PF14347"/>
    </source>
</evidence>
<evidence type="ECO:0000313" key="3">
    <source>
        <dbReference type="Proteomes" id="UP000264071"/>
    </source>
</evidence>
<name>A0A3D4V6K7_9BACT</name>
<dbReference type="EMBL" id="DPIY01000006">
    <property type="protein sequence ID" value="HCT56783.1"/>
    <property type="molecule type" value="Genomic_DNA"/>
</dbReference>
<organism evidence="2 3">
    <name type="scientific">Gemmatimonas aurantiaca</name>
    <dbReference type="NCBI Taxonomy" id="173480"/>
    <lineage>
        <taxon>Bacteria</taxon>
        <taxon>Pseudomonadati</taxon>
        <taxon>Gemmatimonadota</taxon>
        <taxon>Gemmatimonadia</taxon>
        <taxon>Gemmatimonadales</taxon>
        <taxon>Gemmatimonadaceae</taxon>
        <taxon>Gemmatimonas</taxon>
    </lineage>
</organism>
<feature type="domain" description="DUF4399" evidence="1">
    <location>
        <begin position="325"/>
        <end position="415"/>
    </location>
</feature>
<dbReference type="Proteomes" id="UP000264071">
    <property type="component" value="Unassembled WGS sequence"/>
</dbReference>